<evidence type="ECO:0000259" key="5">
    <source>
        <dbReference type="PROSITE" id="PS50931"/>
    </source>
</evidence>
<protein>
    <submittedName>
        <fullName evidence="6">LysR family transcriptional regulator</fullName>
    </submittedName>
</protein>
<evidence type="ECO:0000256" key="3">
    <source>
        <dbReference type="ARBA" id="ARBA00023125"/>
    </source>
</evidence>
<dbReference type="SUPFAM" id="SSF46785">
    <property type="entry name" value="Winged helix' DNA-binding domain"/>
    <property type="match status" value="1"/>
</dbReference>
<keyword evidence="7" id="KW-1185">Reference proteome</keyword>
<evidence type="ECO:0000256" key="2">
    <source>
        <dbReference type="ARBA" id="ARBA00023015"/>
    </source>
</evidence>
<evidence type="ECO:0000313" key="6">
    <source>
        <dbReference type="EMBL" id="MDA0139052.1"/>
    </source>
</evidence>
<proteinExistence type="inferred from homology"/>
<comment type="caution">
    <text evidence="6">The sequence shown here is derived from an EMBL/GenBank/DDBJ whole genome shotgun (WGS) entry which is preliminary data.</text>
</comment>
<keyword evidence="4" id="KW-0804">Transcription</keyword>
<dbReference type="SUPFAM" id="SSF53850">
    <property type="entry name" value="Periplasmic binding protein-like II"/>
    <property type="match status" value="1"/>
</dbReference>
<reference evidence="6" key="1">
    <citation type="submission" date="2022-10" db="EMBL/GenBank/DDBJ databases">
        <title>The WGS of Solirubrobacter sp. CPCC 204708.</title>
        <authorList>
            <person name="Jiang Z."/>
        </authorList>
    </citation>
    <scope>NUCLEOTIDE SEQUENCE</scope>
    <source>
        <strain evidence="6">CPCC 204708</strain>
    </source>
</reference>
<keyword evidence="3" id="KW-0238">DNA-binding</keyword>
<dbReference type="PROSITE" id="PS50931">
    <property type="entry name" value="HTH_LYSR"/>
    <property type="match status" value="1"/>
</dbReference>
<dbReference type="InterPro" id="IPR036390">
    <property type="entry name" value="WH_DNA-bd_sf"/>
</dbReference>
<dbReference type="RefSeq" id="WP_202954916.1">
    <property type="nucleotide sequence ID" value="NZ_JAPCID010000021.1"/>
</dbReference>
<name>A0ABT4RKK4_9ACTN</name>
<evidence type="ECO:0000256" key="1">
    <source>
        <dbReference type="ARBA" id="ARBA00009437"/>
    </source>
</evidence>
<dbReference type="PANTHER" id="PTHR30346:SF29">
    <property type="entry name" value="LYSR SUBSTRATE-BINDING"/>
    <property type="match status" value="1"/>
</dbReference>
<keyword evidence="2" id="KW-0805">Transcription regulation</keyword>
<accession>A0ABT4RKK4</accession>
<organism evidence="6 7">
    <name type="scientific">Solirubrobacter deserti</name>
    <dbReference type="NCBI Taxonomy" id="2282478"/>
    <lineage>
        <taxon>Bacteria</taxon>
        <taxon>Bacillati</taxon>
        <taxon>Actinomycetota</taxon>
        <taxon>Thermoleophilia</taxon>
        <taxon>Solirubrobacterales</taxon>
        <taxon>Solirubrobacteraceae</taxon>
        <taxon>Solirubrobacter</taxon>
    </lineage>
</organism>
<feature type="domain" description="HTH lysR-type" evidence="5">
    <location>
        <begin position="1"/>
        <end position="58"/>
    </location>
</feature>
<dbReference type="EMBL" id="JAPCID010000021">
    <property type="protein sequence ID" value="MDA0139052.1"/>
    <property type="molecule type" value="Genomic_DNA"/>
</dbReference>
<sequence>MELRQLEYFAAVARHRHFTRAAEALYVTQPALSQQVRRLEAELGLQLFRRTSRGVELTAAGEDLLAHAERILGEVAQARADMDRHTGASRGVVRVATTAADAPRLPAALAAFHHEHPHIQIALRQGSAAELVALTQAGTVDVAVLALTGTPPGVTVAPLTDEPLRAALPVDDELAGTTIALEELRGRPFILAEPGTALRDTVLQATQRAGFSPLPLFEVGDPATVRFLVKEGLGVGLVPASWLERPGPVVGAADLRDPPRHRLSLLTPSAGASPAGRLLLERLAEL</sequence>
<dbReference type="Pfam" id="PF03466">
    <property type="entry name" value="LysR_substrate"/>
    <property type="match status" value="1"/>
</dbReference>
<dbReference type="Gene3D" id="3.40.190.10">
    <property type="entry name" value="Periplasmic binding protein-like II"/>
    <property type="match status" value="2"/>
</dbReference>
<dbReference type="Pfam" id="PF00126">
    <property type="entry name" value="HTH_1"/>
    <property type="match status" value="1"/>
</dbReference>
<dbReference type="PRINTS" id="PR00039">
    <property type="entry name" value="HTHLYSR"/>
</dbReference>
<evidence type="ECO:0000256" key="4">
    <source>
        <dbReference type="ARBA" id="ARBA00023163"/>
    </source>
</evidence>
<dbReference type="PANTHER" id="PTHR30346">
    <property type="entry name" value="TRANSCRIPTIONAL DUAL REGULATOR HCAR-RELATED"/>
    <property type="match status" value="1"/>
</dbReference>
<dbReference type="InterPro" id="IPR036388">
    <property type="entry name" value="WH-like_DNA-bd_sf"/>
</dbReference>
<gene>
    <name evidence="6" type="ORF">OJ962_16245</name>
</gene>
<evidence type="ECO:0000313" key="7">
    <source>
        <dbReference type="Proteomes" id="UP001147700"/>
    </source>
</evidence>
<dbReference type="Proteomes" id="UP001147700">
    <property type="component" value="Unassembled WGS sequence"/>
</dbReference>
<comment type="similarity">
    <text evidence="1">Belongs to the LysR transcriptional regulatory family.</text>
</comment>
<dbReference type="InterPro" id="IPR005119">
    <property type="entry name" value="LysR_subst-bd"/>
</dbReference>
<dbReference type="Gene3D" id="1.10.10.10">
    <property type="entry name" value="Winged helix-like DNA-binding domain superfamily/Winged helix DNA-binding domain"/>
    <property type="match status" value="1"/>
</dbReference>
<dbReference type="InterPro" id="IPR000847">
    <property type="entry name" value="LysR_HTH_N"/>
</dbReference>